<dbReference type="Pfam" id="PF00512">
    <property type="entry name" value="HisKA"/>
    <property type="match status" value="1"/>
</dbReference>
<dbReference type="SMART" id="SM00387">
    <property type="entry name" value="HATPase_c"/>
    <property type="match status" value="1"/>
</dbReference>
<dbReference type="SUPFAM" id="SSF55874">
    <property type="entry name" value="ATPase domain of HSP90 chaperone/DNA topoisomerase II/histidine kinase"/>
    <property type="match status" value="1"/>
</dbReference>
<dbReference type="InterPro" id="IPR004358">
    <property type="entry name" value="Sig_transdc_His_kin-like_C"/>
</dbReference>
<evidence type="ECO:0000256" key="4">
    <source>
        <dbReference type="ARBA" id="ARBA00022679"/>
    </source>
</evidence>
<organism evidence="8 9">
    <name type="scientific">Xylocopilactobacillus apicola</name>
    <dbReference type="NCBI Taxonomy" id="2932184"/>
    <lineage>
        <taxon>Bacteria</taxon>
        <taxon>Bacillati</taxon>
        <taxon>Bacillota</taxon>
        <taxon>Bacilli</taxon>
        <taxon>Lactobacillales</taxon>
        <taxon>Lactobacillaceae</taxon>
        <taxon>Xylocopilactobacillus</taxon>
    </lineage>
</organism>
<dbReference type="EMBL" id="AP026802">
    <property type="protein sequence ID" value="BDR57589.1"/>
    <property type="molecule type" value="Genomic_DNA"/>
</dbReference>
<protein>
    <recommendedName>
        <fullName evidence="2">histidine kinase</fullName>
        <ecNumber evidence="2">2.7.13.3</ecNumber>
    </recommendedName>
</protein>
<keyword evidence="5 8" id="KW-0418">Kinase</keyword>
<sequence>MTKLIVIIVLSLICFALLVSLLLIVSDVKRITEELIYINEHPTNGFVTGSSGLPLIQRLINASNINLKLNRQLQNEQLQQEKKIRSMLTNLTHDIKTPLTVSRGYVQVLGKKLDSKHREQFTRIERNLDSVNYYLRYLMDFNLLQEKSVNLKVKEINVSQLLENEIFNYYDEFSQKKLELVPKIPTGVFWQTDATLLSRIFENLISNILKYGNGQVKVDLNQDHDRLKITFANQGSDISVETNDLLNRFYTQDQLQGSGLGLSIVQSLVVSLGGELEIKTDDGWFKVMVILKNEN</sequence>
<dbReference type="SUPFAM" id="SSF47384">
    <property type="entry name" value="Homodimeric domain of signal transducing histidine kinase"/>
    <property type="match status" value="1"/>
</dbReference>
<evidence type="ECO:0000256" key="1">
    <source>
        <dbReference type="ARBA" id="ARBA00000085"/>
    </source>
</evidence>
<keyword evidence="3" id="KW-0597">Phosphoprotein</keyword>
<dbReference type="InterPro" id="IPR036097">
    <property type="entry name" value="HisK_dim/P_sf"/>
</dbReference>
<dbReference type="SMART" id="SM00388">
    <property type="entry name" value="HisKA"/>
    <property type="match status" value="1"/>
</dbReference>
<evidence type="ECO:0000313" key="8">
    <source>
        <dbReference type="EMBL" id="BDR57589.1"/>
    </source>
</evidence>
<evidence type="ECO:0000259" key="7">
    <source>
        <dbReference type="PROSITE" id="PS50109"/>
    </source>
</evidence>
<comment type="catalytic activity">
    <reaction evidence="1">
        <text>ATP + protein L-histidine = ADP + protein N-phospho-L-histidine.</text>
        <dbReference type="EC" id="2.7.13.3"/>
    </reaction>
</comment>
<gene>
    <name evidence="8" type="ORF">XA3_00300</name>
</gene>
<dbReference type="PRINTS" id="PR00344">
    <property type="entry name" value="BCTRLSENSOR"/>
</dbReference>
<dbReference type="CDD" id="cd00082">
    <property type="entry name" value="HisKA"/>
    <property type="match status" value="1"/>
</dbReference>
<keyword evidence="9" id="KW-1185">Reference proteome</keyword>
<dbReference type="AlphaFoldDB" id="A0AAU9DP79"/>
<dbReference type="InterPro" id="IPR005467">
    <property type="entry name" value="His_kinase_dom"/>
</dbReference>
<dbReference type="InterPro" id="IPR036890">
    <property type="entry name" value="HATPase_C_sf"/>
</dbReference>
<proteinExistence type="predicted"/>
<dbReference type="InterPro" id="IPR003661">
    <property type="entry name" value="HisK_dim/P_dom"/>
</dbReference>
<dbReference type="RefSeq" id="WP_317635548.1">
    <property type="nucleotide sequence ID" value="NZ_AP026802.1"/>
</dbReference>
<keyword evidence="6" id="KW-0902">Two-component regulatory system</keyword>
<evidence type="ECO:0000256" key="2">
    <source>
        <dbReference type="ARBA" id="ARBA00012438"/>
    </source>
</evidence>
<dbReference type="GO" id="GO:0000155">
    <property type="term" value="F:phosphorelay sensor kinase activity"/>
    <property type="evidence" value="ECO:0007669"/>
    <property type="project" value="InterPro"/>
</dbReference>
<evidence type="ECO:0000256" key="5">
    <source>
        <dbReference type="ARBA" id="ARBA00022777"/>
    </source>
</evidence>
<dbReference type="PANTHER" id="PTHR43547:SF2">
    <property type="entry name" value="HYBRID SIGNAL TRANSDUCTION HISTIDINE KINASE C"/>
    <property type="match status" value="1"/>
</dbReference>
<dbReference type="Pfam" id="PF02518">
    <property type="entry name" value="HATPase_c"/>
    <property type="match status" value="1"/>
</dbReference>
<reference evidence="8 9" key="1">
    <citation type="journal article" date="2023" name="Microbiol. Spectr.">
        <title>Symbiosis of Carpenter Bees with Uncharacterized Lactic Acid Bacteria Showing NAD Auxotrophy.</title>
        <authorList>
            <person name="Kawasaki S."/>
            <person name="Ozawa K."/>
            <person name="Mori T."/>
            <person name="Yamamoto A."/>
            <person name="Ito M."/>
            <person name="Ohkuma M."/>
            <person name="Sakamoto M."/>
            <person name="Matsutani M."/>
        </authorList>
    </citation>
    <scope>NUCLEOTIDE SEQUENCE [LARGE SCALE GENOMIC DNA]</scope>
    <source>
        <strain evidence="8 9">XA3</strain>
    </source>
</reference>
<keyword evidence="4" id="KW-0808">Transferase</keyword>
<dbReference type="Gene3D" id="1.10.287.130">
    <property type="match status" value="1"/>
</dbReference>
<evidence type="ECO:0000313" key="9">
    <source>
        <dbReference type="Proteomes" id="UP001321861"/>
    </source>
</evidence>
<dbReference type="KEGG" id="xap:XA3_00300"/>
<accession>A0AAU9DP79</accession>
<feature type="domain" description="Histidine kinase" evidence="7">
    <location>
        <begin position="90"/>
        <end position="295"/>
    </location>
</feature>
<dbReference type="InterPro" id="IPR003594">
    <property type="entry name" value="HATPase_dom"/>
</dbReference>
<name>A0AAU9DP79_9LACO</name>
<dbReference type="Proteomes" id="UP001321861">
    <property type="component" value="Chromosome"/>
</dbReference>
<dbReference type="PANTHER" id="PTHR43547">
    <property type="entry name" value="TWO-COMPONENT HISTIDINE KINASE"/>
    <property type="match status" value="1"/>
</dbReference>
<dbReference type="Gene3D" id="3.30.565.10">
    <property type="entry name" value="Histidine kinase-like ATPase, C-terminal domain"/>
    <property type="match status" value="1"/>
</dbReference>
<dbReference type="EC" id="2.7.13.3" evidence="2"/>
<evidence type="ECO:0000256" key="3">
    <source>
        <dbReference type="ARBA" id="ARBA00022553"/>
    </source>
</evidence>
<dbReference type="PROSITE" id="PS50109">
    <property type="entry name" value="HIS_KIN"/>
    <property type="match status" value="1"/>
</dbReference>
<evidence type="ECO:0000256" key="6">
    <source>
        <dbReference type="ARBA" id="ARBA00023012"/>
    </source>
</evidence>